<evidence type="ECO:0000313" key="2">
    <source>
        <dbReference type="EMBL" id="TGN21930.1"/>
    </source>
</evidence>
<comment type="caution">
    <text evidence="2">The sequence shown here is derived from an EMBL/GenBank/DDBJ whole genome shotgun (WGS) entry which is preliminary data.</text>
</comment>
<sequence length="188" mass="22013">MLENYLKKINILTDKEIEEIKSVGKKSNLKKADYFIREGETCKDVAFVLSGTLRSYYVSDKGEEITYCITFPNNFMTAYSSFITELSTEENIQAITNVELITIPKSIIDVLANQSPNWVRFLRLMAEKQYIELEKRIFQLQKNNASQRYSDLLKNQPEYIEKIPLQYLASYLGVSQRHLSRIRREISF</sequence>
<dbReference type="Proteomes" id="UP000297998">
    <property type="component" value="Unassembled WGS sequence"/>
</dbReference>
<evidence type="ECO:0000313" key="3">
    <source>
        <dbReference type="Proteomes" id="UP000297998"/>
    </source>
</evidence>
<dbReference type="Pfam" id="PF00027">
    <property type="entry name" value="cNMP_binding"/>
    <property type="match status" value="1"/>
</dbReference>
<dbReference type="CDD" id="cd00038">
    <property type="entry name" value="CAP_ED"/>
    <property type="match status" value="1"/>
</dbReference>
<name>A0A4Z1BA47_9FLAO</name>
<dbReference type="SUPFAM" id="SSF51206">
    <property type="entry name" value="cAMP-binding domain-like"/>
    <property type="match status" value="1"/>
</dbReference>
<proteinExistence type="predicted"/>
<organism evidence="2 3">
    <name type="scientific">Empedobacter tilapiae</name>
    <dbReference type="NCBI Taxonomy" id="2491114"/>
    <lineage>
        <taxon>Bacteria</taxon>
        <taxon>Pseudomonadati</taxon>
        <taxon>Bacteroidota</taxon>
        <taxon>Flavobacteriia</taxon>
        <taxon>Flavobacteriales</taxon>
        <taxon>Weeksellaceae</taxon>
        <taxon>Empedobacter</taxon>
    </lineage>
</organism>
<dbReference type="InterPro" id="IPR000595">
    <property type="entry name" value="cNMP-bd_dom"/>
</dbReference>
<dbReference type="InterPro" id="IPR014710">
    <property type="entry name" value="RmlC-like_jellyroll"/>
</dbReference>
<dbReference type="AlphaFoldDB" id="A0A4Z1BA47"/>
<gene>
    <name evidence="2" type="ORF">E4J94_16685</name>
</gene>
<feature type="domain" description="Cyclic nucleotide-binding" evidence="1">
    <location>
        <begin position="28"/>
        <end position="112"/>
    </location>
</feature>
<evidence type="ECO:0000259" key="1">
    <source>
        <dbReference type="Pfam" id="PF00027"/>
    </source>
</evidence>
<reference evidence="2 3" key="1">
    <citation type="submission" date="2019-03" db="EMBL/GenBank/DDBJ databases">
        <title>Empedobacter tilapiae sp. nov., isolated from an intestine of Nile tilapia Oreochromis niloticus.</title>
        <authorList>
            <person name="Kim Y.-O."/>
            <person name="Yoon J.-H."/>
        </authorList>
    </citation>
    <scope>NUCLEOTIDE SEQUENCE [LARGE SCALE GENOMIC DNA]</scope>
    <source>
        <strain evidence="2 3">MRS2</strain>
    </source>
</reference>
<keyword evidence="3" id="KW-1185">Reference proteome</keyword>
<protein>
    <submittedName>
        <fullName evidence="2">Crp/Fnr family transcriptional regulator</fullName>
    </submittedName>
</protein>
<dbReference type="EMBL" id="SRPE01000016">
    <property type="protein sequence ID" value="TGN21930.1"/>
    <property type="molecule type" value="Genomic_DNA"/>
</dbReference>
<accession>A0A4Z1BA47</accession>
<dbReference type="InterPro" id="IPR018490">
    <property type="entry name" value="cNMP-bd_dom_sf"/>
</dbReference>
<dbReference type="Gene3D" id="2.60.120.10">
    <property type="entry name" value="Jelly Rolls"/>
    <property type="match status" value="1"/>
</dbReference>
<dbReference type="RefSeq" id="WP_135836918.1">
    <property type="nucleotide sequence ID" value="NZ_SRPE01000016.1"/>
</dbReference>
<dbReference type="OrthoDB" id="758145at2"/>